<evidence type="ECO:0000313" key="2">
    <source>
        <dbReference type="EMBL" id="MDR6585250.1"/>
    </source>
</evidence>
<dbReference type="Pfam" id="PF13557">
    <property type="entry name" value="Phenol_MetA_deg"/>
    <property type="match status" value="1"/>
</dbReference>
<organism evidence="2 3">
    <name type="scientific">Herbaspirillum frisingense</name>
    <dbReference type="NCBI Taxonomy" id="92645"/>
    <lineage>
        <taxon>Bacteria</taxon>
        <taxon>Pseudomonadati</taxon>
        <taxon>Pseudomonadota</taxon>
        <taxon>Betaproteobacteria</taxon>
        <taxon>Burkholderiales</taxon>
        <taxon>Oxalobacteraceae</taxon>
        <taxon>Herbaspirillum</taxon>
    </lineage>
</organism>
<evidence type="ECO:0008006" key="4">
    <source>
        <dbReference type="Google" id="ProtNLM"/>
    </source>
</evidence>
<name>A0ABU1PHN5_9BURK</name>
<gene>
    <name evidence="2" type="ORF">J2W50_003466</name>
</gene>
<feature type="signal peptide" evidence="1">
    <location>
        <begin position="1"/>
        <end position="30"/>
    </location>
</feature>
<reference evidence="2 3" key="1">
    <citation type="submission" date="2023-07" db="EMBL/GenBank/DDBJ databases">
        <title>Sorghum-associated microbial communities from plants grown in Nebraska, USA.</title>
        <authorList>
            <person name="Schachtman D."/>
        </authorList>
    </citation>
    <scope>NUCLEOTIDE SEQUENCE [LARGE SCALE GENOMIC DNA]</scope>
    <source>
        <strain evidence="2 3">596</strain>
    </source>
</reference>
<dbReference type="InterPro" id="IPR025737">
    <property type="entry name" value="FApF"/>
</dbReference>
<comment type="caution">
    <text evidence="2">The sequence shown here is derived from an EMBL/GenBank/DDBJ whole genome shotgun (WGS) entry which is preliminary data.</text>
</comment>
<protein>
    <recommendedName>
        <fullName evidence="4">Transporter</fullName>
    </recommendedName>
</protein>
<evidence type="ECO:0000313" key="3">
    <source>
        <dbReference type="Proteomes" id="UP001260715"/>
    </source>
</evidence>
<dbReference type="Proteomes" id="UP001260715">
    <property type="component" value="Unassembled WGS sequence"/>
</dbReference>
<proteinExistence type="predicted"/>
<keyword evidence="1" id="KW-0732">Signal</keyword>
<accession>A0ABU1PHN5</accession>
<sequence>MKRGYVPVQRLATCAVVGMLGTAAMQSAQAFEGGVSPFPTGSTSEYIAALPPIPGLFAVEQFNYSSADGLYDNKGNKLPIPFKSQAFSATTRLLASYGVEWFGAKVYSQLVLPVVSLHTEVAGHGENHNGLSNVTVTPLLLRWDVAAHTNVTFGFDFALKTGSYNPARPSVAVGYTSYQPVLAIRHNDPDGLDLGISNRLLFNDKNSDTNYRSGTAYVADFIGGWNFGKWKVGVTGSYLNQFTDDRQNGSDIPGNRMRSFAMGPTVAYNAGPFSINMNVQRGLYAANTAKSDAIWINFAMPLWLGGPH</sequence>
<dbReference type="EMBL" id="JAVDSJ010000004">
    <property type="protein sequence ID" value="MDR6585250.1"/>
    <property type="molecule type" value="Genomic_DNA"/>
</dbReference>
<feature type="chain" id="PRO_5045842778" description="Transporter" evidence="1">
    <location>
        <begin position="31"/>
        <end position="308"/>
    </location>
</feature>
<evidence type="ECO:0000256" key="1">
    <source>
        <dbReference type="SAM" id="SignalP"/>
    </source>
</evidence>
<keyword evidence="3" id="KW-1185">Reference proteome</keyword>